<organism evidence="2">
    <name type="scientific">marine sediment metagenome</name>
    <dbReference type="NCBI Taxonomy" id="412755"/>
    <lineage>
        <taxon>unclassified sequences</taxon>
        <taxon>metagenomes</taxon>
        <taxon>ecological metagenomes</taxon>
    </lineage>
</organism>
<sequence>TITSIITYTTIETKAEYATTETATETITSNGFTIGVIIIVFITVGLFVRKREKQ</sequence>
<reference evidence="2" key="1">
    <citation type="journal article" date="2015" name="Nature">
        <title>Complex archaea that bridge the gap between prokaryotes and eukaryotes.</title>
        <authorList>
            <person name="Spang A."/>
            <person name="Saw J.H."/>
            <person name="Jorgensen S.L."/>
            <person name="Zaremba-Niedzwiedzka K."/>
            <person name="Martijn J."/>
            <person name="Lind A.E."/>
            <person name="van Eijk R."/>
            <person name="Schleper C."/>
            <person name="Guy L."/>
            <person name="Ettema T.J."/>
        </authorList>
    </citation>
    <scope>NUCLEOTIDE SEQUENCE</scope>
</reference>
<comment type="caution">
    <text evidence="2">The sequence shown here is derived from an EMBL/GenBank/DDBJ whole genome shotgun (WGS) entry which is preliminary data.</text>
</comment>
<proteinExistence type="predicted"/>
<dbReference type="EMBL" id="LAZR01052445">
    <property type="protein sequence ID" value="KKK82941.1"/>
    <property type="molecule type" value="Genomic_DNA"/>
</dbReference>
<evidence type="ECO:0000313" key="2">
    <source>
        <dbReference type="EMBL" id="KKK82941.1"/>
    </source>
</evidence>
<name>A0A0F9BEU4_9ZZZZ</name>
<dbReference type="AlphaFoldDB" id="A0A0F9BEU4"/>
<keyword evidence="1" id="KW-1133">Transmembrane helix</keyword>
<protein>
    <submittedName>
        <fullName evidence="2">Uncharacterized protein</fullName>
    </submittedName>
</protein>
<feature type="non-terminal residue" evidence="2">
    <location>
        <position position="1"/>
    </location>
</feature>
<keyword evidence="1" id="KW-0812">Transmembrane</keyword>
<feature type="transmembrane region" description="Helical" evidence="1">
    <location>
        <begin position="27"/>
        <end position="48"/>
    </location>
</feature>
<evidence type="ECO:0000256" key="1">
    <source>
        <dbReference type="SAM" id="Phobius"/>
    </source>
</evidence>
<gene>
    <name evidence="2" type="ORF">LCGC14_2798380</name>
</gene>
<keyword evidence="1" id="KW-0472">Membrane</keyword>
<accession>A0A0F9BEU4</accession>